<dbReference type="InterPro" id="IPR027417">
    <property type="entry name" value="P-loop_NTPase"/>
</dbReference>
<name>A0A1M5MXC3_9RHOB</name>
<dbReference type="Proteomes" id="UP000184211">
    <property type="component" value="Unassembled WGS sequence"/>
</dbReference>
<dbReference type="CDD" id="cd01918">
    <property type="entry name" value="HprK_C"/>
    <property type="match status" value="1"/>
</dbReference>
<dbReference type="SUPFAM" id="SSF53795">
    <property type="entry name" value="PEP carboxykinase-like"/>
    <property type="match status" value="1"/>
</dbReference>
<sequence>MQGEVNLNKGPSPKGGGLLHASCVAFESRAVMISGASGSGKSALVLDLLTRGAQLVADDQVQLTCQEDALWASAPRAIKGRVEARGVGILNAPTCDTAQVHLWIDMDKVETKRLPEGHTISQLGVTLPLLFKVPHPHFAPAILLYLSHGRSA</sequence>
<keyword evidence="2" id="KW-0808">Transferase</keyword>
<dbReference type="EMBL" id="FQWM01000002">
    <property type="protein sequence ID" value="SHG81549.1"/>
    <property type="molecule type" value="Genomic_DNA"/>
</dbReference>
<dbReference type="Pfam" id="PF07475">
    <property type="entry name" value="Hpr_kinase_C"/>
    <property type="match status" value="1"/>
</dbReference>
<organism evidence="2 3">
    <name type="scientific">Cognatishimia maritima</name>
    <dbReference type="NCBI Taxonomy" id="870908"/>
    <lineage>
        <taxon>Bacteria</taxon>
        <taxon>Pseudomonadati</taxon>
        <taxon>Pseudomonadota</taxon>
        <taxon>Alphaproteobacteria</taxon>
        <taxon>Rhodobacterales</taxon>
        <taxon>Paracoccaceae</taxon>
        <taxon>Cognatishimia</taxon>
    </lineage>
</organism>
<gene>
    <name evidence="2" type="ORF">SAMN04488044_1353</name>
</gene>
<dbReference type="InterPro" id="IPR011104">
    <property type="entry name" value="Hpr_kin/Pase_C"/>
</dbReference>
<reference evidence="3" key="1">
    <citation type="submission" date="2016-11" db="EMBL/GenBank/DDBJ databases">
        <authorList>
            <person name="Varghese N."/>
            <person name="Submissions S."/>
        </authorList>
    </citation>
    <scope>NUCLEOTIDE SEQUENCE [LARGE SCALE GENOMIC DNA]</scope>
    <source>
        <strain evidence="3">DSM 28223</strain>
    </source>
</reference>
<protein>
    <submittedName>
        <fullName evidence="2">Hpr(Ser) kinase/phosphatase</fullName>
    </submittedName>
</protein>
<dbReference type="AlphaFoldDB" id="A0A1M5MXC3"/>
<dbReference type="GO" id="GO:0005524">
    <property type="term" value="F:ATP binding"/>
    <property type="evidence" value="ECO:0007669"/>
    <property type="project" value="InterPro"/>
</dbReference>
<dbReference type="OrthoDB" id="8326226at2"/>
<feature type="domain" description="HPr kinase/phosphorylase C-terminal" evidence="1">
    <location>
        <begin position="19"/>
        <end position="93"/>
    </location>
</feature>
<evidence type="ECO:0000313" key="2">
    <source>
        <dbReference type="EMBL" id="SHG81549.1"/>
    </source>
</evidence>
<keyword evidence="2" id="KW-0418">Kinase</keyword>
<keyword evidence="3" id="KW-1185">Reference proteome</keyword>
<proteinExistence type="predicted"/>
<dbReference type="GO" id="GO:0000155">
    <property type="term" value="F:phosphorelay sensor kinase activity"/>
    <property type="evidence" value="ECO:0007669"/>
    <property type="project" value="InterPro"/>
</dbReference>
<evidence type="ECO:0000313" key="3">
    <source>
        <dbReference type="Proteomes" id="UP000184211"/>
    </source>
</evidence>
<dbReference type="Gene3D" id="3.40.50.300">
    <property type="entry name" value="P-loop containing nucleotide triphosphate hydrolases"/>
    <property type="match status" value="1"/>
</dbReference>
<dbReference type="GO" id="GO:0006109">
    <property type="term" value="P:regulation of carbohydrate metabolic process"/>
    <property type="evidence" value="ECO:0007669"/>
    <property type="project" value="InterPro"/>
</dbReference>
<dbReference type="STRING" id="870908.SAMN04488044_1353"/>
<accession>A0A1M5MXC3</accession>
<evidence type="ECO:0000259" key="1">
    <source>
        <dbReference type="Pfam" id="PF07475"/>
    </source>
</evidence>